<dbReference type="KEGG" id="swp:swp_0696"/>
<feature type="binding site" evidence="8">
    <location>
        <position position="139"/>
    </location>
    <ligand>
        <name>substrate</name>
    </ligand>
</feature>
<feature type="binding site" evidence="8">
    <location>
        <position position="109"/>
    </location>
    <ligand>
        <name>substrate</name>
    </ligand>
</feature>
<dbReference type="InterPro" id="IPR036034">
    <property type="entry name" value="PDZ_sf"/>
</dbReference>
<reference evidence="11 12" key="1">
    <citation type="journal article" date="2008" name="PLoS ONE">
        <title>Environmental adaptation: genomic analysis of the piezotolerant and psychrotolerant deep-sea iron reducing bacterium Shewanella piezotolerans WP3.</title>
        <authorList>
            <person name="Wang F."/>
            <person name="Wang J."/>
            <person name="Jian H."/>
            <person name="Zhang B."/>
            <person name="Li S."/>
            <person name="Wang F."/>
            <person name="Zeng X."/>
            <person name="Gao L."/>
            <person name="Bartlett D.H."/>
            <person name="Yu J."/>
            <person name="Hu S."/>
            <person name="Xiao X."/>
        </authorList>
    </citation>
    <scope>NUCLEOTIDE SEQUENCE [LARGE SCALE GENOMIC DNA]</scope>
    <source>
        <strain evidence="12">WP3 / JCM 13877</strain>
    </source>
</reference>
<feature type="domain" description="PDZ" evidence="10">
    <location>
        <begin position="282"/>
        <end position="348"/>
    </location>
</feature>
<dbReference type="AlphaFoldDB" id="B8CIN7"/>
<dbReference type="InterPro" id="IPR009003">
    <property type="entry name" value="Peptidase_S1_PA"/>
</dbReference>
<dbReference type="PANTHER" id="PTHR22939:SF129">
    <property type="entry name" value="SERINE PROTEASE HTRA2, MITOCHONDRIAL"/>
    <property type="match status" value="1"/>
</dbReference>
<dbReference type="InterPro" id="IPR001940">
    <property type="entry name" value="Peptidase_S1C"/>
</dbReference>
<dbReference type="PANTHER" id="PTHR22939">
    <property type="entry name" value="SERINE PROTEASE FAMILY S1C HTRA-RELATED"/>
    <property type="match status" value="1"/>
</dbReference>
<evidence type="ECO:0000259" key="10">
    <source>
        <dbReference type="PROSITE" id="PS50106"/>
    </source>
</evidence>
<dbReference type="NCBIfam" id="TIGR02037">
    <property type="entry name" value="degP_htrA_DO"/>
    <property type="match status" value="1"/>
</dbReference>
<dbReference type="SUPFAM" id="SSF50494">
    <property type="entry name" value="Trypsin-like serine proteases"/>
    <property type="match status" value="1"/>
</dbReference>
<feature type="active site" description="Charge relay system" evidence="7">
    <location>
        <position position="109"/>
    </location>
</feature>
<dbReference type="InterPro" id="IPR001478">
    <property type="entry name" value="PDZ"/>
</dbReference>
<dbReference type="GO" id="GO:0004252">
    <property type="term" value="F:serine-type endopeptidase activity"/>
    <property type="evidence" value="ECO:0007669"/>
    <property type="project" value="InterPro"/>
</dbReference>
<dbReference type="FunFam" id="2.30.42.10:FF:000037">
    <property type="entry name" value="Periplasmic serine endoprotease DegP-like"/>
    <property type="match status" value="1"/>
</dbReference>
<keyword evidence="2" id="KW-0645">Protease</keyword>
<dbReference type="FunFam" id="2.40.10.120:FF:000001">
    <property type="entry name" value="Periplasmic serine endoprotease DegP-like"/>
    <property type="match status" value="1"/>
</dbReference>
<evidence type="ECO:0000256" key="9">
    <source>
        <dbReference type="SAM" id="SignalP"/>
    </source>
</evidence>
<dbReference type="SMART" id="SM00228">
    <property type="entry name" value="PDZ"/>
    <property type="match status" value="2"/>
</dbReference>
<keyword evidence="5" id="KW-0378">Hydrolase</keyword>
<dbReference type="PROSITE" id="PS50106">
    <property type="entry name" value="PDZ"/>
    <property type="match status" value="2"/>
</dbReference>
<comment type="similarity">
    <text evidence="1">Belongs to the peptidase S1C family.</text>
</comment>
<evidence type="ECO:0000256" key="6">
    <source>
        <dbReference type="ARBA" id="ARBA00022825"/>
    </source>
</evidence>
<keyword evidence="6" id="KW-0720">Serine protease</keyword>
<dbReference type="Pfam" id="PF00595">
    <property type="entry name" value="PDZ"/>
    <property type="match status" value="1"/>
</dbReference>
<evidence type="ECO:0000256" key="3">
    <source>
        <dbReference type="ARBA" id="ARBA00022729"/>
    </source>
</evidence>
<feature type="chain" id="PRO_5038364679" evidence="9">
    <location>
        <begin position="27"/>
        <end position="451"/>
    </location>
</feature>
<organism evidence="11 12">
    <name type="scientific">Shewanella piezotolerans (strain WP3 / JCM 13877)</name>
    <dbReference type="NCBI Taxonomy" id="225849"/>
    <lineage>
        <taxon>Bacteria</taxon>
        <taxon>Pseudomonadati</taxon>
        <taxon>Pseudomonadota</taxon>
        <taxon>Gammaproteobacteria</taxon>
        <taxon>Alteromonadales</taxon>
        <taxon>Shewanellaceae</taxon>
        <taxon>Shewanella</taxon>
    </lineage>
</organism>
<evidence type="ECO:0000256" key="4">
    <source>
        <dbReference type="ARBA" id="ARBA00022737"/>
    </source>
</evidence>
<name>B8CIN7_SHEPW</name>
<feature type="signal peptide" evidence="9">
    <location>
        <begin position="1"/>
        <end position="26"/>
    </location>
</feature>
<accession>B8CIN7</accession>
<protein>
    <submittedName>
        <fullName evidence="11">Peptidase S1, chymotrypsin:PDZ/DHR/GLGF</fullName>
    </submittedName>
</protein>
<evidence type="ECO:0000313" key="11">
    <source>
        <dbReference type="EMBL" id="ACJ27513.1"/>
    </source>
</evidence>
<evidence type="ECO:0000256" key="2">
    <source>
        <dbReference type="ARBA" id="ARBA00022670"/>
    </source>
</evidence>
<dbReference type="Pfam" id="PF13180">
    <property type="entry name" value="PDZ_2"/>
    <property type="match status" value="1"/>
</dbReference>
<dbReference type="RefSeq" id="WP_020910894.1">
    <property type="nucleotide sequence ID" value="NC_011566.1"/>
</dbReference>
<dbReference type="Pfam" id="PF13365">
    <property type="entry name" value="Trypsin_2"/>
    <property type="match status" value="1"/>
</dbReference>
<evidence type="ECO:0000256" key="5">
    <source>
        <dbReference type="ARBA" id="ARBA00022801"/>
    </source>
</evidence>
<dbReference type="HOGENOM" id="CLU_020120_1_1_6"/>
<dbReference type="eggNOG" id="COG0265">
    <property type="taxonomic scope" value="Bacteria"/>
</dbReference>
<sequence>MKTKLSLLSAALLGATLTLAPIVSQAAIPLAVGGETVPSLAPMLQKTTPAVVAVAVSGTHVSKQKVPDAFRYFFGPNAPREQVQERPFKGLGSGVIIDAKEGYIVTNNHVIEGADEILIGLHDGREVEAKLIGSDAESDIALLQIEAKNLTALKRADSDELQVGDFAVAIGNPFGLGQTVTSGIVSAMGRSGLGIEMLENFIQTDAAINSGNSGGALVNLNGELIGINTAIVAPGGGNVGIGFAIPANMVNNLVDQIIEHGEVRRGVLGVLGQDLTSELAKGFGIETQHGGFINEVMPDSAADKAGIKVGDIIVSVNGRKIKSFQELRAKVATMGAGSKVEFGLIRDGDEETVTATLGESTQTAEAAAGAVHPMLQGAKLENSNNSGVVITDVAQGSPAAASGLIKGDVIVGVNRSKVKNLKSLKSVLEDQKGSVALKIQRDNTSIYLILR</sequence>
<dbReference type="FunFam" id="2.40.10.10:FF:000001">
    <property type="entry name" value="Periplasmic serine protease DegS"/>
    <property type="match status" value="1"/>
</dbReference>
<evidence type="ECO:0000256" key="1">
    <source>
        <dbReference type="ARBA" id="ARBA00010541"/>
    </source>
</evidence>
<gene>
    <name evidence="11" type="ordered locus">swp_0696</name>
</gene>
<dbReference type="EMBL" id="CP000472">
    <property type="protein sequence ID" value="ACJ27513.1"/>
    <property type="molecule type" value="Genomic_DNA"/>
</dbReference>
<feature type="domain" description="PDZ" evidence="10">
    <location>
        <begin position="377"/>
        <end position="443"/>
    </location>
</feature>
<feature type="binding site" evidence="8">
    <location>
        <begin position="268"/>
        <end position="272"/>
    </location>
    <ligand>
        <name>substrate</name>
    </ligand>
</feature>
<keyword evidence="4" id="KW-0677">Repeat</keyword>
<dbReference type="SUPFAM" id="SSF50156">
    <property type="entry name" value="PDZ domain-like"/>
    <property type="match status" value="2"/>
</dbReference>
<dbReference type="Gene3D" id="2.40.10.120">
    <property type="match status" value="1"/>
</dbReference>
<keyword evidence="3 9" id="KW-0732">Signal</keyword>
<feature type="active site" description="Charge relay system" evidence="7">
    <location>
        <position position="213"/>
    </location>
</feature>
<dbReference type="OrthoDB" id="9758917at2"/>
<dbReference type="Gene3D" id="2.30.42.10">
    <property type="match status" value="2"/>
</dbReference>
<evidence type="ECO:0000313" key="12">
    <source>
        <dbReference type="Proteomes" id="UP000000753"/>
    </source>
</evidence>
<dbReference type="GO" id="GO:0006508">
    <property type="term" value="P:proteolysis"/>
    <property type="evidence" value="ECO:0007669"/>
    <property type="project" value="UniProtKB-KW"/>
</dbReference>
<evidence type="ECO:0000256" key="8">
    <source>
        <dbReference type="PIRSR" id="PIRSR611782-2"/>
    </source>
</evidence>
<dbReference type="STRING" id="225849.swp_0696"/>
<dbReference type="CDD" id="cd10839">
    <property type="entry name" value="cpPDZ1_DegP-like"/>
    <property type="match status" value="1"/>
</dbReference>
<dbReference type="PRINTS" id="PR00834">
    <property type="entry name" value="PROTEASES2C"/>
</dbReference>
<dbReference type="InterPro" id="IPR011782">
    <property type="entry name" value="Pept_S1C_Do"/>
</dbReference>
<feature type="binding site" evidence="8">
    <location>
        <begin position="211"/>
        <end position="213"/>
    </location>
    <ligand>
        <name>substrate</name>
    </ligand>
</feature>
<evidence type="ECO:0000256" key="7">
    <source>
        <dbReference type="PIRSR" id="PIRSR611782-1"/>
    </source>
</evidence>
<proteinExistence type="inferred from homology"/>
<keyword evidence="12" id="KW-1185">Reference proteome</keyword>
<feature type="active site" description="Charge relay system" evidence="7">
    <location>
        <position position="139"/>
    </location>
</feature>
<dbReference type="Proteomes" id="UP000000753">
    <property type="component" value="Chromosome"/>
</dbReference>
<feature type="binding site" evidence="8">
    <location>
        <begin position="229"/>
        <end position="233"/>
    </location>
    <ligand>
        <name>substrate</name>
    </ligand>
</feature>